<sequence>MRREVGITYARYSPHGADHLLTAQLIECYRDVFADEPWNEWLKCPNCEKYWGTKDRGLLSSFGFRHCDTPLVDFWPREQLVSDLYHEITPEASCWLAMQGEKVVGFCWGYPITAQKAEEKTQLKLGIDSDEIIAYQDEVGVLSAYRGQKIAKEMIARRLEDFLHQGLQFGVVRTRRSPNPSVTFLWYTQKLGYEILATYPGDDGRVILGRKLAGLQELLSS</sequence>
<dbReference type="InterPro" id="IPR016181">
    <property type="entry name" value="Acyl_CoA_acyltransferase"/>
</dbReference>
<dbReference type="EMBL" id="LCPW01000001">
    <property type="protein sequence ID" value="KKW06242.1"/>
    <property type="molecule type" value="Genomic_DNA"/>
</dbReference>
<dbReference type="InterPro" id="IPR000182">
    <property type="entry name" value="GNAT_dom"/>
</dbReference>
<comment type="caution">
    <text evidence="2">The sequence shown here is derived from an EMBL/GenBank/DDBJ whole genome shotgun (WGS) entry which is preliminary data.</text>
</comment>
<protein>
    <recommendedName>
        <fullName evidence="1">N-acetyltransferase domain-containing protein</fullName>
    </recommendedName>
</protein>
<dbReference type="GO" id="GO:0016747">
    <property type="term" value="F:acyltransferase activity, transferring groups other than amino-acyl groups"/>
    <property type="evidence" value="ECO:0007669"/>
    <property type="project" value="InterPro"/>
</dbReference>
<proteinExistence type="predicted"/>
<dbReference type="Pfam" id="PF00583">
    <property type="entry name" value="Acetyltransf_1"/>
    <property type="match status" value="1"/>
</dbReference>
<dbReference type="PROSITE" id="PS51186">
    <property type="entry name" value="GNAT"/>
    <property type="match status" value="1"/>
</dbReference>
<gene>
    <name evidence="2" type="ORF">UY40_C0001G0020</name>
</gene>
<dbReference type="Gene3D" id="3.40.630.30">
    <property type="match status" value="1"/>
</dbReference>
<evidence type="ECO:0000313" key="2">
    <source>
        <dbReference type="EMBL" id="KKW06242.1"/>
    </source>
</evidence>
<accession>A0A0G1XUH9</accession>
<dbReference type="CDD" id="cd04301">
    <property type="entry name" value="NAT_SF"/>
    <property type="match status" value="1"/>
</dbReference>
<evidence type="ECO:0000259" key="1">
    <source>
        <dbReference type="PROSITE" id="PS51186"/>
    </source>
</evidence>
<name>A0A0G1XUH9_9BACT</name>
<dbReference type="Proteomes" id="UP000034119">
    <property type="component" value="Unassembled WGS sequence"/>
</dbReference>
<evidence type="ECO:0000313" key="3">
    <source>
        <dbReference type="Proteomes" id="UP000034119"/>
    </source>
</evidence>
<dbReference type="SUPFAM" id="SSF55729">
    <property type="entry name" value="Acyl-CoA N-acyltransferases (Nat)"/>
    <property type="match status" value="1"/>
</dbReference>
<dbReference type="STRING" id="1618342.UY40_C0001G0020"/>
<dbReference type="AlphaFoldDB" id="A0A0G1XUH9"/>
<organism evidence="2 3">
    <name type="scientific">candidate division CPR1 bacterium GW2011_GWC1_49_13</name>
    <dbReference type="NCBI Taxonomy" id="1618342"/>
    <lineage>
        <taxon>Bacteria</taxon>
        <taxon>candidate division CPR1</taxon>
    </lineage>
</organism>
<reference evidence="2 3" key="1">
    <citation type="journal article" date="2015" name="Nature">
        <title>rRNA introns, odd ribosomes, and small enigmatic genomes across a large radiation of phyla.</title>
        <authorList>
            <person name="Brown C.T."/>
            <person name="Hug L.A."/>
            <person name="Thomas B.C."/>
            <person name="Sharon I."/>
            <person name="Castelle C.J."/>
            <person name="Singh A."/>
            <person name="Wilkins M.J."/>
            <person name="Williams K.H."/>
            <person name="Banfield J.F."/>
        </authorList>
    </citation>
    <scope>NUCLEOTIDE SEQUENCE [LARGE SCALE GENOMIC DNA]</scope>
</reference>
<feature type="domain" description="N-acetyltransferase" evidence="1">
    <location>
        <begin position="59"/>
        <end position="213"/>
    </location>
</feature>